<accession>A0A9P6GQA9</accession>
<keyword evidence="3" id="KW-1185">Reference proteome</keyword>
<sequence length="309" mass="32365">MCAGRQKRTVPRKAAARACSCRVETLHQQHACERLQNSSHAQRGAGHFILVQNNHDALVPARPGVCVPPMGSASLRPHDAVEATSVVPGTQHPPASPESLSPSGARCSIRQPDGRRICCSRDERRVPATSSTAGTPARWPQMAASSRQAHRAASFMTGTSTATHGRGQRPCGRIAQLPADQAQKTLLARARVALPRPRCSVQDAVCSVQCAVCRMQCAVCSVQGDTTSGAGLYTVNVGVARSSSGSSRRSQREVASARLTRCTAPVEAVMWVRCVSGGAAARGAAAHSGPDLPSRLCAVPTKLPACSSL</sequence>
<gene>
    <name evidence="2" type="ORF">PMIN01_03542</name>
</gene>
<dbReference type="AlphaFoldDB" id="A0A9P6GQA9"/>
<feature type="region of interest" description="Disordered" evidence="1">
    <location>
        <begin position="86"/>
        <end position="108"/>
    </location>
</feature>
<name>A0A9P6GQA9_9PLEO</name>
<proteinExistence type="predicted"/>
<organism evidence="2 3">
    <name type="scientific">Paraphaeosphaeria minitans</name>
    <dbReference type="NCBI Taxonomy" id="565426"/>
    <lineage>
        <taxon>Eukaryota</taxon>
        <taxon>Fungi</taxon>
        <taxon>Dikarya</taxon>
        <taxon>Ascomycota</taxon>
        <taxon>Pezizomycotina</taxon>
        <taxon>Dothideomycetes</taxon>
        <taxon>Pleosporomycetidae</taxon>
        <taxon>Pleosporales</taxon>
        <taxon>Massarineae</taxon>
        <taxon>Didymosphaeriaceae</taxon>
        <taxon>Paraphaeosphaeria</taxon>
    </lineage>
</organism>
<reference evidence="2" key="1">
    <citation type="journal article" date="2020" name="Mol. Plant Microbe Interact.">
        <title>Genome Sequence of the Biocontrol Agent Coniothyrium minitans strain Conio (IMI 134523).</title>
        <authorList>
            <person name="Patel D."/>
            <person name="Shittu T.A."/>
            <person name="Baroncelli R."/>
            <person name="Muthumeenakshi S."/>
            <person name="Osborne T.H."/>
            <person name="Janganan T.K."/>
            <person name="Sreenivasaprasad S."/>
        </authorList>
    </citation>
    <scope>NUCLEOTIDE SEQUENCE</scope>
    <source>
        <strain evidence="2">Conio</strain>
    </source>
</reference>
<evidence type="ECO:0000313" key="3">
    <source>
        <dbReference type="Proteomes" id="UP000756921"/>
    </source>
</evidence>
<dbReference type="Proteomes" id="UP000756921">
    <property type="component" value="Unassembled WGS sequence"/>
</dbReference>
<evidence type="ECO:0000313" key="2">
    <source>
        <dbReference type="EMBL" id="KAF9738259.1"/>
    </source>
</evidence>
<protein>
    <submittedName>
        <fullName evidence="2">Uncharacterized protein</fullName>
    </submittedName>
</protein>
<dbReference type="OrthoDB" id="10611146at2759"/>
<evidence type="ECO:0000256" key="1">
    <source>
        <dbReference type="SAM" id="MobiDB-lite"/>
    </source>
</evidence>
<dbReference type="EMBL" id="WJXW01000003">
    <property type="protein sequence ID" value="KAF9738259.1"/>
    <property type="molecule type" value="Genomic_DNA"/>
</dbReference>
<comment type="caution">
    <text evidence="2">The sequence shown here is derived from an EMBL/GenBank/DDBJ whole genome shotgun (WGS) entry which is preliminary data.</text>
</comment>